<organism evidence="1 2">
    <name type="scientific">Aspergillus tanneri</name>
    <dbReference type="NCBI Taxonomy" id="1220188"/>
    <lineage>
        <taxon>Eukaryota</taxon>
        <taxon>Fungi</taxon>
        <taxon>Dikarya</taxon>
        <taxon>Ascomycota</taxon>
        <taxon>Pezizomycotina</taxon>
        <taxon>Eurotiomycetes</taxon>
        <taxon>Eurotiomycetidae</taxon>
        <taxon>Eurotiales</taxon>
        <taxon>Aspergillaceae</taxon>
        <taxon>Aspergillus</taxon>
        <taxon>Aspergillus subgen. Circumdati</taxon>
    </lineage>
</organism>
<dbReference type="Proteomes" id="UP000308092">
    <property type="component" value="Unassembled WGS sequence"/>
</dbReference>
<gene>
    <name evidence="1" type="ORF">EYZ11_007757</name>
</gene>
<evidence type="ECO:0000313" key="2">
    <source>
        <dbReference type="Proteomes" id="UP000308092"/>
    </source>
</evidence>
<dbReference type="AlphaFoldDB" id="A0A4S3JCJ7"/>
<sequence length="20" mass="2341">MALYRLAPNQYTCITTEQSH</sequence>
<evidence type="ECO:0000313" key="1">
    <source>
        <dbReference type="EMBL" id="THC92765.1"/>
    </source>
</evidence>
<comment type="caution">
    <text evidence="1">The sequence shown here is derived from an EMBL/GenBank/DDBJ whole genome shotgun (WGS) entry which is preliminary data.</text>
</comment>
<proteinExistence type="predicted"/>
<accession>A0A4S3JCJ7</accession>
<reference evidence="1 2" key="1">
    <citation type="submission" date="2019-03" db="EMBL/GenBank/DDBJ databases">
        <title>The genome sequence of a newly discovered highly antifungal drug resistant Aspergillus species, Aspergillus tanneri NIH 1004.</title>
        <authorList>
            <person name="Mounaud S."/>
            <person name="Singh I."/>
            <person name="Joardar V."/>
            <person name="Pakala S."/>
            <person name="Pakala S."/>
            <person name="Venepally P."/>
            <person name="Hoover J."/>
            <person name="Nierman W."/>
            <person name="Chung J."/>
            <person name="Losada L."/>
        </authorList>
    </citation>
    <scope>NUCLEOTIDE SEQUENCE [LARGE SCALE GENOMIC DNA]</scope>
    <source>
        <strain evidence="1 2">NIH1004</strain>
    </source>
</reference>
<dbReference type="VEuPathDB" id="FungiDB:EYZ11_007757"/>
<keyword evidence="2" id="KW-1185">Reference proteome</keyword>
<name>A0A4S3JCJ7_9EURO</name>
<dbReference type="EMBL" id="SOSA01000310">
    <property type="protein sequence ID" value="THC92765.1"/>
    <property type="molecule type" value="Genomic_DNA"/>
</dbReference>
<protein>
    <submittedName>
        <fullName evidence="1">Uncharacterized protein</fullName>
    </submittedName>
</protein>